<dbReference type="Proteomes" id="UP000678499">
    <property type="component" value="Unassembled WGS sequence"/>
</dbReference>
<feature type="region of interest" description="Disordered" evidence="1">
    <location>
        <begin position="67"/>
        <end position="86"/>
    </location>
</feature>
<dbReference type="AlphaFoldDB" id="A0A7R9BJK2"/>
<keyword evidence="3" id="KW-1185">Reference proteome</keyword>
<feature type="compositionally biased region" description="Low complexity" evidence="1">
    <location>
        <begin position="67"/>
        <end position="80"/>
    </location>
</feature>
<feature type="region of interest" description="Disordered" evidence="1">
    <location>
        <begin position="1"/>
        <end position="58"/>
    </location>
</feature>
<dbReference type="EMBL" id="CAJPEX010000341">
    <property type="protein sequence ID" value="CAG0915164.1"/>
    <property type="molecule type" value="Genomic_DNA"/>
</dbReference>
<sequence length="175" mass="19078">MSRSATRLANLSSKTQQRSRSKPSFYGEKASRDTGPIIPHHEAIPESPGTRIPPLQSPNRFGFIGVRRSGYSPARSSSSSGDTVEHPQIICKRSMEPPVALAVLHEQNARDGPRPGKTKQHRPAIAPHTFPPPQPANGVRQHSFAVPRVPKAALRNGELIFISVSLSFLAVKVAW</sequence>
<name>A0A7R9BJK2_9CRUS</name>
<proteinExistence type="predicted"/>
<organism evidence="2">
    <name type="scientific">Notodromas monacha</name>
    <dbReference type="NCBI Taxonomy" id="399045"/>
    <lineage>
        <taxon>Eukaryota</taxon>
        <taxon>Metazoa</taxon>
        <taxon>Ecdysozoa</taxon>
        <taxon>Arthropoda</taxon>
        <taxon>Crustacea</taxon>
        <taxon>Oligostraca</taxon>
        <taxon>Ostracoda</taxon>
        <taxon>Podocopa</taxon>
        <taxon>Podocopida</taxon>
        <taxon>Cypridocopina</taxon>
        <taxon>Cypridoidea</taxon>
        <taxon>Cyprididae</taxon>
        <taxon>Notodromas</taxon>
    </lineage>
</organism>
<evidence type="ECO:0000256" key="1">
    <source>
        <dbReference type="SAM" id="MobiDB-lite"/>
    </source>
</evidence>
<reference evidence="2" key="1">
    <citation type="submission" date="2020-11" db="EMBL/GenBank/DDBJ databases">
        <authorList>
            <person name="Tran Van P."/>
        </authorList>
    </citation>
    <scope>NUCLEOTIDE SEQUENCE</scope>
</reference>
<evidence type="ECO:0000313" key="3">
    <source>
        <dbReference type="Proteomes" id="UP000678499"/>
    </source>
</evidence>
<protein>
    <submittedName>
        <fullName evidence="2">Uncharacterized protein</fullName>
    </submittedName>
</protein>
<accession>A0A7R9BJK2</accession>
<dbReference type="EMBL" id="OA882378">
    <property type="protein sequence ID" value="CAD7275012.1"/>
    <property type="molecule type" value="Genomic_DNA"/>
</dbReference>
<gene>
    <name evidence="2" type="ORF">NMOB1V02_LOCUS2821</name>
</gene>
<evidence type="ECO:0000313" key="2">
    <source>
        <dbReference type="EMBL" id="CAD7275012.1"/>
    </source>
</evidence>
<feature type="compositionally biased region" description="Polar residues" evidence="1">
    <location>
        <begin position="1"/>
        <end position="18"/>
    </location>
</feature>